<reference evidence="1 2" key="1">
    <citation type="submission" date="2017-09" db="EMBL/GenBank/DDBJ databases">
        <title>Biocontrol bacteria screening and application from spent mushroom substrate.</title>
        <authorList>
            <person name="Sun X."/>
        </authorList>
    </citation>
    <scope>NUCLEOTIDE SEQUENCE [LARGE SCALE GENOMIC DNA]</scope>
    <source>
        <strain evidence="1 2">100374</strain>
    </source>
</reference>
<dbReference type="EMBL" id="NWUW01000035">
    <property type="protein sequence ID" value="PIE92355.1"/>
    <property type="molecule type" value="Genomic_DNA"/>
</dbReference>
<keyword evidence="2" id="KW-1185">Reference proteome</keyword>
<dbReference type="Proteomes" id="UP000228484">
    <property type="component" value="Unassembled WGS sequence"/>
</dbReference>
<name>A0A2G6Q6H0_9BACI</name>
<gene>
    <name evidence="1" type="ORF">CO726_27060</name>
</gene>
<dbReference type="AlphaFoldDB" id="A0A2G6Q6H0"/>
<comment type="caution">
    <text evidence="1">The sequence shown here is derived from an EMBL/GenBank/DDBJ whole genome shotgun (WGS) entry which is preliminary data.</text>
</comment>
<organism evidence="1 2">
    <name type="scientific">Bacillus fungorum</name>
    <dbReference type="NCBI Taxonomy" id="2039284"/>
    <lineage>
        <taxon>Bacteria</taxon>
        <taxon>Bacillati</taxon>
        <taxon>Bacillota</taxon>
        <taxon>Bacilli</taxon>
        <taxon>Bacillales</taxon>
        <taxon>Bacillaceae</taxon>
        <taxon>Bacillus</taxon>
    </lineage>
</organism>
<protein>
    <submittedName>
        <fullName evidence="1">Uncharacterized protein</fullName>
    </submittedName>
</protein>
<accession>A0A2G6Q6H0</accession>
<evidence type="ECO:0000313" key="2">
    <source>
        <dbReference type="Proteomes" id="UP000228484"/>
    </source>
</evidence>
<proteinExistence type="predicted"/>
<sequence>MADAILFFRLWRKSLHSLFLYRNFFFYVKTAKEENFFMMGVFENHRDGRTSVFVEEVIP</sequence>
<evidence type="ECO:0000313" key="1">
    <source>
        <dbReference type="EMBL" id="PIE92355.1"/>
    </source>
</evidence>
<dbReference type="RefSeq" id="WP_245916774.1">
    <property type="nucleotide sequence ID" value="NZ_JBOIRJ010000016.1"/>
</dbReference>